<evidence type="ECO:0000256" key="1">
    <source>
        <dbReference type="SAM" id="MobiDB-lite"/>
    </source>
</evidence>
<keyword evidence="3" id="KW-1185">Reference proteome</keyword>
<feature type="region of interest" description="Disordered" evidence="1">
    <location>
        <begin position="262"/>
        <end position="310"/>
    </location>
</feature>
<proteinExistence type="predicted"/>
<dbReference type="GeneID" id="77732703"/>
<evidence type="ECO:0000313" key="3">
    <source>
        <dbReference type="Proteomes" id="UP001164286"/>
    </source>
</evidence>
<dbReference type="EMBL" id="JAKWFO010000005">
    <property type="protein sequence ID" value="KAI9636870.1"/>
    <property type="molecule type" value="Genomic_DNA"/>
</dbReference>
<dbReference type="AlphaFoldDB" id="A0AA38LV59"/>
<feature type="region of interest" description="Disordered" evidence="1">
    <location>
        <begin position="178"/>
        <end position="214"/>
    </location>
</feature>
<dbReference type="PANTHER" id="PTHR38702:SF1">
    <property type="entry name" value="CALPONIN-HOMOLOGY (CH) DOMAIN-CONTAINING PROTEIN"/>
    <property type="match status" value="1"/>
</dbReference>
<sequence>MSSPPSEPARPPPQPLLNPKYRHISRSAAKRESVQLLGSIKDLQRHFLRAASIEHRPGAGIGVKGLGTLGEEEENRDPADSLSASTNGGPSRDRKLWKEVELQRVDIETARKEVKAIISDLRGLWSLGGGTPGTSASTSPTTPTFGQTDTQQLLVRTARSIRRVRELSLSITQTGRKVSNGMSTLPRPKQGRTSISTPSRPAATLPRAVSASGSTLPVRQSSLGAIAAANDPSDTFGSLRRAAMEVLAGLRGMEERLRLQSNTAPVLETGSGLSGTQSVSASSTDDPSRPPSSMSGLVSEPESMNEQEEEEWNMNILAADGDLHRHIETWEERIAAEGREYRAISSGEAGKEREAVRRWLGVVESVFRSDGEREATGRWADGDWEGSQSERIHDFLLAHLALDLQLYLPNVQHPDLRQVLLSRLSDGYILIQAFNNALGSSSRSWGFVPDDDIHDTLNAVPTTRGDGSATSEAVADEKSNEGWTFRRIGNLTAWAAALRQRYNILLTLPSRTTSSAFLIPPTPRPTGPASSPDPKLRRSSPDGTGAPGRKSDVPAYLFDPAKVAKREPGWEEMLEGLVVRWIEEVATEVKGGGVVRDRTRGGMI</sequence>
<feature type="region of interest" description="Disordered" evidence="1">
    <location>
        <begin position="1"/>
        <end position="20"/>
    </location>
</feature>
<feature type="compositionally biased region" description="Low complexity" evidence="1">
    <location>
        <begin position="280"/>
        <end position="302"/>
    </location>
</feature>
<gene>
    <name evidence="2" type="ORF">MKK02DRAFT_45578</name>
</gene>
<protein>
    <submittedName>
        <fullName evidence="2">Uncharacterized protein</fullName>
    </submittedName>
</protein>
<accession>A0AA38LV59</accession>
<evidence type="ECO:0000313" key="2">
    <source>
        <dbReference type="EMBL" id="KAI9636870.1"/>
    </source>
</evidence>
<feature type="region of interest" description="Disordered" evidence="1">
    <location>
        <begin position="516"/>
        <end position="554"/>
    </location>
</feature>
<feature type="compositionally biased region" description="Pro residues" evidence="1">
    <location>
        <begin position="1"/>
        <end position="16"/>
    </location>
</feature>
<name>A0AA38LV59_9TREE</name>
<organism evidence="2 3">
    <name type="scientific">Dioszegia hungarica</name>
    <dbReference type="NCBI Taxonomy" id="4972"/>
    <lineage>
        <taxon>Eukaryota</taxon>
        <taxon>Fungi</taxon>
        <taxon>Dikarya</taxon>
        <taxon>Basidiomycota</taxon>
        <taxon>Agaricomycotina</taxon>
        <taxon>Tremellomycetes</taxon>
        <taxon>Tremellales</taxon>
        <taxon>Bulleribasidiaceae</taxon>
        <taxon>Dioszegia</taxon>
    </lineage>
</organism>
<feature type="region of interest" description="Disordered" evidence="1">
    <location>
        <begin position="71"/>
        <end position="93"/>
    </location>
</feature>
<dbReference type="RefSeq" id="XP_052946647.1">
    <property type="nucleotide sequence ID" value="XM_053093498.1"/>
</dbReference>
<comment type="caution">
    <text evidence="2">The sequence shown here is derived from an EMBL/GenBank/DDBJ whole genome shotgun (WGS) entry which is preliminary data.</text>
</comment>
<dbReference type="Proteomes" id="UP001164286">
    <property type="component" value="Unassembled WGS sequence"/>
</dbReference>
<dbReference type="PANTHER" id="PTHR38702">
    <property type="entry name" value="CALPONIN-HOMOLOGY (CH) DOMAIN-CONTAINING PROTEIN"/>
    <property type="match status" value="1"/>
</dbReference>
<reference evidence="2" key="1">
    <citation type="journal article" date="2022" name="G3 (Bethesda)">
        <title>High quality genome of the basidiomycete yeast Dioszegia hungarica PDD-24b-2 isolated from cloud water.</title>
        <authorList>
            <person name="Jarrige D."/>
            <person name="Haridas S."/>
            <person name="Bleykasten-Grosshans C."/>
            <person name="Joly M."/>
            <person name="Nadalig T."/>
            <person name="Sancelme M."/>
            <person name="Vuilleumier S."/>
            <person name="Grigoriev I.V."/>
            <person name="Amato P."/>
            <person name="Bringel F."/>
        </authorList>
    </citation>
    <scope>NUCLEOTIDE SEQUENCE</scope>
    <source>
        <strain evidence="2">PDD-24b-2</strain>
    </source>
</reference>